<dbReference type="EMBL" id="NHTK01004978">
    <property type="protein sequence ID" value="PPQ83814.1"/>
    <property type="molecule type" value="Genomic_DNA"/>
</dbReference>
<protein>
    <recommendedName>
        <fullName evidence="4">Chromatin elongation factor SPT5</fullName>
    </recommendedName>
    <alternativeName>
        <fullName evidence="5">Chromatin elongation factor spt5</fullName>
    </alternativeName>
</protein>
<name>A0A409WZ63_9AGAR</name>
<evidence type="ECO:0000256" key="4">
    <source>
        <dbReference type="ARBA" id="ARBA00029865"/>
    </source>
</evidence>
<dbReference type="GO" id="GO:0003729">
    <property type="term" value="F:mRNA binding"/>
    <property type="evidence" value="ECO:0007669"/>
    <property type="project" value="TreeGrafter"/>
</dbReference>
<dbReference type="Gene3D" id="3.30.70.940">
    <property type="entry name" value="NusG, N-terminal domain"/>
    <property type="match status" value="1"/>
</dbReference>
<dbReference type="PANTHER" id="PTHR11125:SF7">
    <property type="entry name" value="TRANSCRIPTION ELONGATION FACTOR SPT5"/>
    <property type="match status" value="1"/>
</dbReference>
<dbReference type="Pfam" id="PF03439">
    <property type="entry name" value="Spt5-NGN"/>
    <property type="match status" value="1"/>
</dbReference>
<evidence type="ECO:0000313" key="9">
    <source>
        <dbReference type="Proteomes" id="UP000284842"/>
    </source>
</evidence>
<dbReference type="GO" id="GO:0006368">
    <property type="term" value="P:transcription elongation by RNA polymerase II"/>
    <property type="evidence" value="ECO:0007669"/>
    <property type="project" value="TreeGrafter"/>
</dbReference>
<dbReference type="GO" id="GO:0006357">
    <property type="term" value="P:regulation of transcription by RNA polymerase II"/>
    <property type="evidence" value="ECO:0007669"/>
    <property type="project" value="InterPro"/>
</dbReference>
<evidence type="ECO:0000256" key="2">
    <source>
        <dbReference type="ARBA" id="ARBA00023163"/>
    </source>
</evidence>
<sequence>MQHQARVENFLDLEAEVDHQGEEQEEEWESADEDFINDYDLDIEEIEPTLHSRLRWETDDGDDPSITQNDVTEDNTQNNATEDDDMTDDGEEGGYVDPYIAQTMARFTKETSSPFWRIACRIGSESTIANTLDRYMSQQPNTDIDAIWTSDVVQGWIYMQTKMNKRLVSMLEKVPGFLRNRQGLIKHEIDSAEWDRAHTATASRERFDIGDWIRVKKGAYKNDPALVIDVEDKTISVLLVPRVSRQGRVQVPQHGLRVIPEPALYTEEEARMAGCKVKRHDDTRFSTGVFDFEYGLLQKKLSRSAVTVAKVCVSTRHFRLIERSGHPFTRTMTMPYLTEWSIKVGDAVVVSNFSQTGTIESMVLTSADVNFQDAGTLRLEWRYIRKAFKIGDYVRVASGDYLGACGWVISINGDLVDIVIHQTHETISVEANWLITTSPEVNLQVPTATPQPSPKDRRENIPWLNLRVIVIKKGSGWKGSRGVIKAVSYQSSRTQITVRIDGIYNPTHPFRDITVDSEDVRVDETGLTLREYDRTRFARQEVQKDASNQNLTSNNDSATTPLRPSTPLPDTTDEQPSISAWNPDDESSAFSSPGPSPAIMAASPLEITHPFLDDRLIGAPLKACVSGGSYQDSSMVVSITKIAGRLGIRHSSHHISRSLEPSWVKPHHPNPARDNGLLVVIEGPYCGQFVRRIDHAEIEGRTTMILAAVQRTSGAQDTILSTRLQLLPSQLCVCSEPPAEKKLNKTLMTALREAARRGQI</sequence>
<evidence type="ECO:0000256" key="5">
    <source>
        <dbReference type="ARBA" id="ARBA00031006"/>
    </source>
</evidence>
<keyword evidence="2" id="KW-0804">Transcription</keyword>
<accession>A0A409WZ63</accession>
<feature type="compositionally biased region" description="Polar residues" evidence="6">
    <location>
        <begin position="545"/>
        <end position="563"/>
    </location>
</feature>
<feature type="domain" description="KOW" evidence="7">
    <location>
        <begin position="206"/>
        <end position="233"/>
    </location>
</feature>
<evidence type="ECO:0000259" key="7">
    <source>
        <dbReference type="SMART" id="SM00739"/>
    </source>
</evidence>
<evidence type="ECO:0000256" key="1">
    <source>
        <dbReference type="ARBA" id="ARBA00006956"/>
    </source>
</evidence>
<feature type="domain" description="KOW" evidence="7">
    <location>
        <begin position="387"/>
        <end position="414"/>
    </location>
</feature>
<dbReference type="OrthoDB" id="3048815at2759"/>
<gene>
    <name evidence="8" type="ORF">CVT24_012313</name>
</gene>
<feature type="compositionally biased region" description="Polar residues" evidence="6">
    <location>
        <begin position="65"/>
        <end position="80"/>
    </location>
</feature>
<feature type="region of interest" description="Disordered" evidence="6">
    <location>
        <begin position="541"/>
        <end position="597"/>
    </location>
</feature>
<comment type="similarity">
    <text evidence="1">Belongs to the SPT5 family.</text>
</comment>
<dbReference type="InterPro" id="IPR036735">
    <property type="entry name" value="NGN_dom_sf"/>
</dbReference>
<dbReference type="STRING" id="181874.A0A409WZ63"/>
<comment type="function">
    <text evidence="3">The SPT4-SPT5 complex mediates both activation and inhibition of transcription elongation, and plays a role in pre-mRNA processing. This complex seems to be important for the stability of the RNA polymerase II elongation machinery on the chromatin template but not for the inherent ability of this machinery to translocate down the gene.</text>
</comment>
<dbReference type="InterPro" id="IPR005100">
    <property type="entry name" value="NGN-domain"/>
</dbReference>
<proteinExistence type="inferred from homology"/>
<dbReference type="Proteomes" id="UP000284842">
    <property type="component" value="Unassembled WGS sequence"/>
</dbReference>
<dbReference type="AlphaFoldDB" id="A0A409WZ63"/>
<dbReference type="InterPro" id="IPR039659">
    <property type="entry name" value="SPT5"/>
</dbReference>
<dbReference type="Gene3D" id="2.30.30.30">
    <property type="match status" value="1"/>
</dbReference>
<dbReference type="PANTHER" id="PTHR11125">
    <property type="entry name" value="SUPPRESSOR OF TY 5"/>
    <property type="match status" value="1"/>
</dbReference>
<evidence type="ECO:0000313" key="8">
    <source>
        <dbReference type="EMBL" id="PPQ83814.1"/>
    </source>
</evidence>
<evidence type="ECO:0000256" key="3">
    <source>
        <dbReference type="ARBA" id="ARBA00024691"/>
    </source>
</evidence>
<dbReference type="SMART" id="SM00739">
    <property type="entry name" value="KOW"/>
    <property type="match status" value="2"/>
</dbReference>
<reference evidence="8 9" key="1">
    <citation type="journal article" date="2018" name="Evol. Lett.">
        <title>Horizontal gene cluster transfer increased hallucinogenic mushroom diversity.</title>
        <authorList>
            <person name="Reynolds H.T."/>
            <person name="Vijayakumar V."/>
            <person name="Gluck-Thaler E."/>
            <person name="Korotkin H.B."/>
            <person name="Matheny P.B."/>
            <person name="Slot J.C."/>
        </authorList>
    </citation>
    <scope>NUCLEOTIDE SEQUENCE [LARGE SCALE GENOMIC DNA]</scope>
    <source>
        <strain evidence="8 9">2629</strain>
    </source>
</reference>
<organism evidence="8 9">
    <name type="scientific">Panaeolus cyanescens</name>
    <dbReference type="NCBI Taxonomy" id="181874"/>
    <lineage>
        <taxon>Eukaryota</taxon>
        <taxon>Fungi</taxon>
        <taxon>Dikarya</taxon>
        <taxon>Basidiomycota</taxon>
        <taxon>Agaricomycotina</taxon>
        <taxon>Agaricomycetes</taxon>
        <taxon>Agaricomycetidae</taxon>
        <taxon>Agaricales</taxon>
        <taxon>Agaricineae</taxon>
        <taxon>Galeropsidaceae</taxon>
        <taxon>Panaeolus</taxon>
    </lineage>
</organism>
<keyword evidence="9" id="KW-1185">Reference proteome</keyword>
<dbReference type="InterPro" id="IPR008991">
    <property type="entry name" value="Translation_prot_SH3-like_sf"/>
</dbReference>
<dbReference type="InParanoid" id="A0A409WZ63"/>
<dbReference type="InterPro" id="IPR014722">
    <property type="entry name" value="Rib_uL2_dom2"/>
</dbReference>
<dbReference type="InterPro" id="IPR005824">
    <property type="entry name" value="KOW"/>
</dbReference>
<dbReference type="GO" id="GO:0032044">
    <property type="term" value="C:DSIF complex"/>
    <property type="evidence" value="ECO:0007669"/>
    <property type="project" value="TreeGrafter"/>
</dbReference>
<dbReference type="SUPFAM" id="SSF50104">
    <property type="entry name" value="Translation proteins SH3-like domain"/>
    <property type="match status" value="1"/>
</dbReference>
<feature type="compositionally biased region" description="Acidic residues" evidence="6">
    <location>
        <begin position="81"/>
        <end position="94"/>
    </location>
</feature>
<feature type="region of interest" description="Disordered" evidence="6">
    <location>
        <begin position="1"/>
        <end position="31"/>
    </location>
</feature>
<evidence type="ECO:0000256" key="6">
    <source>
        <dbReference type="SAM" id="MobiDB-lite"/>
    </source>
</evidence>
<feature type="region of interest" description="Disordered" evidence="6">
    <location>
        <begin position="52"/>
        <end position="95"/>
    </location>
</feature>
<comment type="caution">
    <text evidence="8">The sequence shown here is derived from an EMBL/GenBank/DDBJ whole genome shotgun (WGS) entry which is preliminary data.</text>
</comment>
<dbReference type="GO" id="GO:0032784">
    <property type="term" value="P:regulation of DNA-templated transcription elongation"/>
    <property type="evidence" value="ECO:0007669"/>
    <property type="project" value="InterPro"/>
</dbReference>